<feature type="transmembrane region" description="Helical" evidence="1">
    <location>
        <begin position="767"/>
        <end position="786"/>
    </location>
</feature>
<dbReference type="PANTHER" id="PTHR45947:SF3">
    <property type="entry name" value="SULFOQUINOVOSYL TRANSFERASE SQD2"/>
    <property type="match status" value="1"/>
</dbReference>
<dbReference type="Proteomes" id="UP000176603">
    <property type="component" value="Unassembled WGS sequence"/>
</dbReference>
<feature type="transmembrane region" description="Helical" evidence="1">
    <location>
        <begin position="582"/>
        <end position="602"/>
    </location>
</feature>
<organism evidence="5 6">
    <name type="scientific">Candidatus Uhrbacteria bacterium RIFCSPHIGHO2_12_FULL_60_25</name>
    <dbReference type="NCBI Taxonomy" id="1802399"/>
    <lineage>
        <taxon>Bacteria</taxon>
        <taxon>Candidatus Uhriibacteriota</taxon>
    </lineage>
</organism>
<protein>
    <recommendedName>
        <fullName evidence="7">Glycosyltransferase</fullName>
    </recommendedName>
</protein>
<dbReference type="CDD" id="cd03801">
    <property type="entry name" value="GT4_PimA-like"/>
    <property type="match status" value="1"/>
</dbReference>
<dbReference type="STRING" id="1802399.A3E39_01345"/>
<evidence type="ECO:0000259" key="2">
    <source>
        <dbReference type="Pfam" id="PF00534"/>
    </source>
</evidence>
<dbReference type="InterPro" id="IPR050194">
    <property type="entry name" value="Glycosyltransferase_grp1"/>
</dbReference>
<dbReference type="PANTHER" id="PTHR45947">
    <property type="entry name" value="SULFOQUINOVOSYL TRANSFERASE SQD2"/>
    <property type="match status" value="1"/>
</dbReference>
<accession>A0A1F7UKJ4</accession>
<evidence type="ECO:0000313" key="6">
    <source>
        <dbReference type="Proteomes" id="UP000176603"/>
    </source>
</evidence>
<dbReference type="InterPro" id="IPR028098">
    <property type="entry name" value="Glyco_trans_4-like_N"/>
</dbReference>
<keyword evidence="1" id="KW-0472">Membrane</keyword>
<dbReference type="InterPro" id="IPR038731">
    <property type="entry name" value="RgtA/B/C-like"/>
</dbReference>
<sequence length="848" mass="95810">MKPLRIIMLSYERGFLDPASESSGRLAALASDDVRVTAVLLANAHQNAERGDSQTCVYGFRGNAIVRVWKATVAVMRAVRRARKTGETPIITAQDPFAAGFVAFLVSRLLDVPYEVQEHADYYSGAWERELPFFHEVMAGWGKFFLRRADGVRVVSERVRDHLVRRCHVAADRISVIPVAQNLTGLLSREPKPWSKAPTIVAPCRFVKQKGLDVLVRALASLREQGVDFRARLVGAGPLRRAVERLIHDLKLSDIVTIEPWSSQEDLWRGADLFVLSSRYEGWGRTIVEAMAARVPIVTTDVGCVGSFFRPQIDGRVVQPNDIAGLVAAIREQLSESERREWMVKNAYERSKEFPDAGELVRRQHAAWTVLGSPFPVPGRRVWMWTAGVIGFAVLVRGLSVALFWKTLGANREWGFFTLVQNWFLGYGYSFVQDVGCVSAYRSPGFLFFLTGVYGLFGFANFFAQAVVQNALAVLLTYMVYRLGWALTKDRRVGLVAAVLTAIHPYTFYHYTQYYHTVLSGLFLVTLLFSLLRLEETKRMRWAVGTGVWIAALAYVQGTILPATVLLSAWLLWRWRKDVKRAVLAIAIMGIVSAALIAPWTYRNWQAFHRFVPLTTDLGHALAKANSENMYGLTVLGFPQEVQTSERVFNPDNPQEVRYVMLPEVEAALRERGWLKPSRLFTEWHPHEPGDSRTSCKDTGAMSEPEFNDYWTKVGMDWLKQNYWSEGWKLQALKVAGFWSPMLQPGLKYGAQWSFADAGWKIMAARWSLAGYVFALEVLTLAGLVLAKRRKMFGVIVPILIVFAVYSALHSIIAGYTKYRIPLDNLLAILAAMALVVIWDRLRRKKKI</sequence>
<dbReference type="Pfam" id="PF00534">
    <property type="entry name" value="Glycos_transf_1"/>
    <property type="match status" value="1"/>
</dbReference>
<reference evidence="5 6" key="1">
    <citation type="journal article" date="2016" name="Nat. Commun.">
        <title>Thousands of microbial genomes shed light on interconnected biogeochemical processes in an aquifer system.</title>
        <authorList>
            <person name="Anantharaman K."/>
            <person name="Brown C.T."/>
            <person name="Hug L.A."/>
            <person name="Sharon I."/>
            <person name="Castelle C.J."/>
            <person name="Probst A.J."/>
            <person name="Thomas B.C."/>
            <person name="Singh A."/>
            <person name="Wilkins M.J."/>
            <person name="Karaoz U."/>
            <person name="Brodie E.L."/>
            <person name="Williams K.H."/>
            <person name="Hubbard S.S."/>
            <person name="Banfield J.F."/>
        </authorList>
    </citation>
    <scope>NUCLEOTIDE SEQUENCE [LARGE SCALE GENOMIC DNA]</scope>
</reference>
<feature type="domain" description="Glycosyltransferase subfamily 4-like N-terminal" evidence="4">
    <location>
        <begin position="28"/>
        <end position="178"/>
    </location>
</feature>
<evidence type="ECO:0000259" key="4">
    <source>
        <dbReference type="Pfam" id="PF13439"/>
    </source>
</evidence>
<dbReference type="AlphaFoldDB" id="A0A1F7UKJ4"/>
<feature type="transmembrane region" description="Helical" evidence="1">
    <location>
        <begin position="382"/>
        <end position="405"/>
    </location>
</feature>
<feature type="domain" description="Glycosyltransferase RgtA/B/C/D-like" evidence="3">
    <location>
        <begin position="443"/>
        <end position="601"/>
    </location>
</feature>
<evidence type="ECO:0000256" key="1">
    <source>
        <dbReference type="SAM" id="Phobius"/>
    </source>
</evidence>
<keyword evidence="1" id="KW-1133">Transmembrane helix</keyword>
<proteinExistence type="predicted"/>
<feature type="transmembrane region" description="Helical" evidence="1">
    <location>
        <begin position="493"/>
        <end position="509"/>
    </location>
</feature>
<dbReference type="InterPro" id="IPR001296">
    <property type="entry name" value="Glyco_trans_1"/>
</dbReference>
<dbReference type="EMBL" id="MGEH01000024">
    <property type="protein sequence ID" value="OGL78789.1"/>
    <property type="molecule type" value="Genomic_DNA"/>
</dbReference>
<comment type="caution">
    <text evidence="5">The sequence shown here is derived from an EMBL/GenBank/DDBJ whole genome shotgun (WGS) entry which is preliminary data.</text>
</comment>
<evidence type="ECO:0008006" key="7">
    <source>
        <dbReference type="Google" id="ProtNLM"/>
    </source>
</evidence>
<keyword evidence="1" id="KW-0812">Transmembrane</keyword>
<feature type="transmembrane region" description="Helical" evidence="1">
    <location>
        <begin position="546"/>
        <end position="570"/>
    </location>
</feature>
<feature type="transmembrane region" description="Helical" evidence="1">
    <location>
        <begin position="452"/>
        <end position="481"/>
    </location>
</feature>
<feature type="transmembrane region" description="Helical" evidence="1">
    <location>
        <begin position="825"/>
        <end position="842"/>
    </location>
</feature>
<name>A0A1F7UKJ4_9BACT</name>
<feature type="transmembrane region" description="Helical" evidence="1">
    <location>
        <begin position="793"/>
        <end position="813"/>
    </location>
</feature>
<dbReference type="Pfam" id="PF13439">
    <property type="entry name" value="Glyco_transf_4"/>
    <property type="match status" value="1"/>
</dbReference>
<dbReference type="SUPFAM" id="SSF53756">
    <property type="entry name" value="UDP-Glycosyltransferase/glycogen phosphorylase"/>
    <property type="match status" value="1"/>
</dbReference>
<evidence type="ECO:0000313" key="5">
    <source>
        <dbReference type="EMBL" id="OGL78789.1"/>
    </source>
</evidence>
<dbReference type="Pfam" id="PF13231">
    <property type="entry name" value="PMT_2"/>
    <property type="match status" value="1"/>
</dbReference>
<feature type="transmembrane region" description="Helical" evidence="1">
    <location>
        <begin position="515"/>
        <end position="534"/>
    </location>
</feature>
<dbReference type="GO" id="GO:0016757">
    <property type="term" value="F:glycosyltransferase activity"/>
    <property type="evidence" value="ECO:0007669"/>
    <property type="project" value="InterPro"/>
</dbReference>
<feature type="domain" description="Glycosyl transferase family 1" evidence="2">
    <location>
        <begin position="195"/>
        <end position="350"/>
    </location>
</feature>
<evidence type="ECO:0000259" key="3">
    <source>
        <dbReference type="Pfam" id="PF13231"/>
    </source>
</evidence>
<gene>
    <name evidence="5" type="ORF">A3E39_01345</name>
</gene>
<dbReference type="Gene3D" id="3.40.50.2000">
    <property type="entry name" value="Glycogen Phosphorylase B"/>
    <property type="match status" value="2"/>
</dbReference>